<evidence type="ECO:0000313" key="2">
    <source>
        <dbReference type="Proteomes" id="UP001163324"/>
    </source>
</evidence>
<name>A0ACC0V3U7_9HYPO</name>
<reference evidence="1" key="1">
    <citation type="submission" date="2022-10" db="EMBL/GenBank/DDBJ databases">
        <title>Complete Genome of Trichothecium roseum strain YXFP-22015, a Plant Pathogen Isolated from Citrus.</title>
        <authorList>
            <person name="Wang Y."/>
            <person name="Zhu L."/>
        </authorList>
    </citation>
    <scope>NUCLEOTIDE SEQUENCE</scope>
    <source>
        <strain evidence="1">YXFP-22015</strain>
    </source>
</reference>
<sequence length="601" mass="65699">MSRVEEQQKQQQRITGAEAILIALEDAGVTHMFVNLGSDHPAFMAAFSSGEHAGLRIVTSPNEMNALSAASGFAQITGRPAAVLVHVECGTLGMGAAVHNISRGRIPVFIFAGTSPITMENEMVGSRNEYIHFTQDVPNQREIVRQYMKYDHEIRSPHNAVQLTLRALQFATTSPQGPTYLIASREALEAETTHPLASGGTKPSQRAVKNLAAQPIELGYESIKELANVLATAKRPLIITSYCGRSVAGFEALKELAEYLTIPVHECAPTWNNFDTTSFLHQGHQWNGGGQLPELAEADVVLVVDSDIPFIPVQSKPRDDALVFHLDSDPLKTSVTLWGLPCEKRWQCESSLALSQITAYAKREELQSRPEIKTLVEARIGILKERFDRRKEKLLRSEELPEDGSITVPYFMSQFRRMTEGLAVVGLNESTTNLPSVADHLGHSKPQSLVGSGGGGLGWYSGAAVGAYMGLETVHREKDLLVAFVGDGTWLFGVPASAYWMAMKYGTPYLTIIWNNGGWKAPRGALLRVHGHLADRENLTRDIGVGIDPSPDFGKIAEGAGNAWSGVVRTSEDVEKVLKEAISAVWKDRRCAVLEVVVDKI</sequence>
<comment type="caution">
    <text evidence="1">The sequence shown here is derived from an EMBL/GenBank/DDBJ whole genome shotgun (WGS) entry which is preliminary data.</text>
</comment>
<accession>A0ACC0V3U7</accession>
<dbReference type="Proteomes" id="UP001163324">
    <property type="component" value="Chromosome 4"/>
</dbReference>
<organism evidence="1 2">
    <name type="scientific">Trichothecium roseum</name>
    <dbReference type="NCBI Taxonomy" id="47278"/>
    <lineage>
        <taxon>Eukaryota</taxon>
        <taxon>Fungi</taxon>
        <taxon>Dikarya</taxon>
        <taxon>Ascomycota</taxon>
        <taxon>Pezizomycotina</taxon>
        <taxon>Sordariomycetes</taxon>
        <taxon>Hypocreomycetidae</taxon>
        <taxon>Hypocreales</taxon>
        <taxon>Hypocreales incertae sedis</taxon>
        <taxon>Trichothecium</taxon>
    </lineage>
</organism>
<keyword evidence="2" id="KW-1185">Reference proteome</keyword>
<evidence type="ECO:0000313" key="1">
    <source>
        <dbReference type="EMBL" id="KAI9900378.1"/>
    </source>
</evidence>
<proteinExistence type="predicted"/>
<protein>
    <submittedName>
        <fullName evidence="1">Uncharacterized protein</fullName>
    </submittedName>
</protein>
<gene>
    <name evidence="1" type="ORF">N3K66_004640</name>
</gene>
<dbReference type="EMBL" id="CM047943">
    <property type="protein sequence ID" value="KAI9900378.1"/>
    <property type="molecule type" value="Genomic_DNA"/>
</dbReference>